<reference evidence="1 2" key="1">
    <citation type="submission" date="2016-03" db="EMBL/GenBank/DDBJ databases">
        <title>Trachymyrmex septentrionalis WGS genome.</title>
        <authorList>
            <person name="Nygaard S."/>
            <person name="Hu H."/>
            <person name="Boomsma J."/>
            <person name="Zhang G."/>
        </authorList>
    </citation>
    <scope>NUCLEOTIDE SEQUENCE [LARGE SCALE GENOMIC DNA]</scope>
    <source>
        <strain evidence="1">Tsep2-gDNA-1</strain>
        <tissue evidence="1">Whole body</tissue>
    </source>
</reference>
<gene>
    <name evidence="1" type="ORF">ALC56_10730</name>
</gene>
<dbReference type="EMBL" id="KQ981855">
    <property type="protein sequence ID" value="KYN34762.1"/>
    <property type="molecule type" value="Genomic_DNA"/>
</dbReference>
<protein>
    <submittedName>
        <fullName evidence="1">Uncharacterized protein</fullName>
    </submittedName>
</protein>
<keyword evidence="2" id="KW-1185">Reference proteome</keyword>
<name>A0A195F3K7_9HYME</name>
<evidence type="ECO:0000313" key="2">
    <source>
        <dbReference type="Proteomes" id="UP000078541"/>
    </source>
</evidence>
<organism evidence="1 2">
    <name type="scientific">Trachymyrmex septentrionalis</name>
    <dbReference type="NCBI Taxonomy" id="34720"/>
    <lineage>
        <taxon>Eukaryota</taxon>
        <taxon>Metazoa</taxon>
        <taxon>Ecdysozoa</taxon>
        <taxon>Arthropoda</taxon>
        <taxon>Hexapoda</taxon>
        <taxon>Insecta</taxon>
        <taxon>Pterygota</taxon>
        <taxon>Neoptera</taxon>
        <taxon>Endopterygota</taxon>
        <taxon>Hymenoptera</taxon>
        <taxon>Apocrita</taxon>
        <taxon>Aculeata</taxon>
        <taxon>Formicoidea</taxon>
        <taxon>Formicidae</taxon>
        <taxon>Myrmicinae</taxon>
        <taxon>Trachymyrmex</taxon>
    </lineage>
</organism>
<proteinExistence type="predicted"/>
<accession>A0A195F3K7</accession>
<dbReference type="Proteomes" id="UP000078541">
    <property type="component" value="Unassembled WGS sequence"/>
</dbReference>
<feature type="non-terminal residue" evidence="1">
    <location>
        <position position="1"/>
    </location>
</feature>
<dbReference type="AlphaFoldDB" id="A0A195F3K7"/>
<evidence type="ECO:0000313" key="1">
    <source>
        <dbReference type="EMBL" id="KYN34762.1"/>
    </source>
</evidence>
<sequence length="216" mass="24653">YHRYHPHACSVVRRHYYCRRGNVDESDPPFVDNRILPRHANARSQFAMPSQDSTCPICCASVTVAVRPVVFLAGSIDHNNSPALGRGGGNTGFCSYSITTVHGHCKRRDPTTWKTRIHSWLIPAIRIYLTRVHFSIQHKVWLHKYLSKKYNYIKKCIRTSRIIRNSGARLGCNIACLATPKLISTTNKSTTKYIIFLTIFPIMVTKGPTKIKNYHI</sequence>